<dbReference type="STRING" id="4081.A0A3Q7HF98"/>
<dbReference type="GO" id="GO:0080032">
    <property type="term" value="F:methyl jasmonate esterase activity"/>
    <property type="evidence" value="ECO:0000318"/>
    <property type="project" value="GO_Central"/>
</dbReference>
<dbReference type="GO" id="GO:0009696">
    <property type="term" value="P:salicylic acid metabolic process"/>
    <property type="evidence" value="ECO:0000318"/>
    <property type="project" value="GO_Central"/>
</dbReference>
<proteinExistence type="predicted"/>
<dbReference type="InterPro" id="IPR045889">
    <property type="entry name" value="MES/HNL"/>
</dbReference>
<dbReference type="PANTHER" id="PTHR10992:SF1054">
    <property type="entry name" value="METHYLKETONE SYNTHASE IE"/>
    <property type="match status" value="1"/>
</dbReference>
<dbReference type="Gramene" id="Solyc07g054910.2.1">
    <property type="protein sequence ID" value="Solyc07g054910.2.1"/>
    <property type="gene ID" value="Solyc07g054910.2"/>
</dbReference>
<reference evidence="1" key="1">
    <citation type="journal article" date="2012" name="Nature">
        <title>The tomato genome sequence provides insights into fleshy fruit evolution.</title>
        <authorList>
            <consortium name="Tomato Genome Consortium"/>
        </authorList>
    </citation>
    <scope>NUCLEOTIDE SEQUENCE [LARGE SCALE GENOMIC DNA]</scope>
    <source>
        <strain evidence="1">cv. Heinz 1706</strain>
    </source>
</reference>
<dbReference type="AlphaFoldDB" id="A0A3Q7HF98"/>
<protein>
    <recommendedName>
        <fullName evidence="3">AB hydrolase-1 domain-containing protein</fullName>
    </recommendedName>
</protein>
<evidence type="ECO:0008006" key="3">
    <source>
        <dbReference type="Google" id="ProtNLM"/>
    </source>
</evidence>
<dbReference type="Gene3D" id="3.40.50.1820">
    <property type="entry name" value="alpha/beta hydrolase"/>
    <property type="match status" value="1"/>
</dbReference>
<dbReference type="PANTHER" id="PTHR10992">
    <property type="entry name" value="METHYLESTERASE FAMILY MEMBER"/>
    <property type="match status" value="1"/>
</dbReference>
<dbReference type="GO" id="GO:0009694">
    <property type="term" value="P:jasmonic acid metabolic process"/>
    <property type="evidence" value="ECO:0000318"/>
    <property type="project" value="GO_Central"/>
</dbReference>
<dbReference type="PaxDb" id="4081-Solyc07g054910.1.1"/>
<dbReference type="SUPFAM" id="SSF53474">
    <property type="entry name" value="alpha/beta-Hydrolases"/>
    <property type="match status" value="1"/>
</dbReference>
<reference evidence="1" key="2">
    <citation type="submission" date="2019-01" db="UniProtKB">
        <authorList>
            <consortium name="EnsemblPlants"/>
        </authorList>
    </citation>
    <scope>IDENTIFICATION</scope>
    <source>
        <strain evidence="1">cv. Heinz 1706</strain>
    </source>
</reference>
<organism evidence="1">
    <name type="scientific">Solanum lycopersicum</name>
    <name type="common">Tomato</name>
    <name type="synonym">Lycopersicon esculentum</name>
    <dbReference type="NCBI Taxonomy" id="4081"/>
    <lineage>
        <taxon>Eukaryota</taxon>
        <taxon>Viridiplantae</taxon>
        <taxon>Streptophyta</taxon>
        <taxon>Embryophyta</taxon>
        <taxon>Tracheophyta</taxon>
        <taxon>Spermatophyta</taxon>
        <taxon>Magnoliopsida</taxon>
        <taxon>eudicotyledons</taxon>
        <taxon>Gunneridae</taxon>
        <taxon>Pentapetalae</taxon>
        <taxon>asterids</taxon>
        <taxon>lamiids</taxon>
        <taxon>Solanales</taxon>
        <taxon>Solanaceae</taxon>
        <taxon>Solanoideae</taxon>
        <taxon>Solaneae</taxon>
        <taxon>Solanum</taxon>
        <taxon>Solanum subgen. Lycopersicon</taxon>
    </lineage>
</organism>
<dbReference type="Proteomes" id="UP000004994">
    <property type="component" value="Chromosome 7"/>
</dbReference>
<name>A0A3Q7HF98_SOLLC</name>
<accession>A0A3Q7HF98</accession>
<dbReference type="EnsemblPlants" id="Solyc07g054910.2.1">
    <property type="protein sequence ID" value="Solyc07g054910.2.1"/>
    <property type="gene ID" value="Solyc07g054910.2"/>
</dbReference>
<dbReference type="InParanoid" id="A0A3Q7HF98"/>
<dbReference type="GO" id="GO:0080030">
    <property type="term" value="F:methyl indole-3-acetate esterase activity"/>
    <property type="evidence" value="ECO:0000318"/>
    <property type="project" value="GO_Central"/>
</dbReference>
<sequence>MNKHGAWSWYKIIRSSGHNVTALDLEFMTSLPADEKIVLVCNSIGGLSISKSMETFPGKIAVAVFLSGPNISASSFHVRVRHCLTCFPAAYLSPEENACCQLLFSIPIRVNLSEKTYPSTVPTFKQTYTNENEINMSILISPNSVYS</sequence>
<dbReference type="GO" id="GO:0080031">
    <property type="term" value="F:methyl salicylate esterase activity"/>
    <property type="evidence" value="ECO:0000318"/>
    <property type="project" value="GO_Central"/>
</dbReference>
<evidence type="ECO:0000313" key="1">
    <source>
        <dbReference type="EnsemblPlants" id="Solyc07g054910.2.1"/>
    </source>
</evidence>
<evidence type="ECO:0000313" key="2">
    <source>
        <dbReference type="Proteomes" id="UP000004994"/>
    </source>
</evidence>
<keyword evidence="2" id="KW-1185">Reference proteome</keyword>
<dbReference type="InterPro" id="IPR029058">
    <property type="entry name" value="AB_hydrolase_fold"/>
</dbReference>